<keyword evidence="3" id="KW-1185">Reference proteome</keyword>
<reference evidence="2" key="1">
    <citation type="submission" date="2021-01" db="EMBL/GenBank/DDBJ databases">
        <authorList>
            <consortium name="Genoscope - CEA"/>
            <person name="William W."/>
        </authorList>
    </citation>
    <scope>NUCLEOTIDE SEQUENCE</scope>
</reference>
<evidence type="ECO:0008006" key="4">
    <source>
        <dbReference type="Google" id="ProtNLM"/>
    </source>
</evidence>
<proteinExistence type="predicted"/>
<dbReference type="AlphaFoldDB" id="A0A8S1L4E6"/>
<feature type="transmembrane region" description="Helical" evidence="1">
    <location>
        <begin position="48"/>
        <end position="66"/>
    </location>
</feature>
<keyword evidence="1" id="KW-0472">Membrane</keyword>
<organism evidence="2 3">
    <name type="scientific">Paramecium primaurelia</name>
    <dbReference type="NCBI Taxonomy" id="5886"/>
    <lineage>
        <taxon>Eukaryota</taxon>
        <taxon>Sar</taxon>
        <taxon>Alveolata</taxon>
        <taxon>Ciliophora</taxon>
        <taxon>Intramacronucleata</taxon>
        <taxon>Oligohymenophorea</taxon>
        <taxon>Peniculida</taxon>
        <taxon>Parameciidae</taxon>
        <taxon>Paramecium</taxon>
    </lineage>
</organism>
<dbReference type="OMA" id="CYLMKET"/>
<protein>
    <recommendedName>
        <fullName evidence="4">Transmembrane protein</fullName>
    </recommendedName>
</protein>
<gene>
    <name evidence="2" type="ORF">PPRIM_AZ9-3.1.T0310141</name>
</gene>
<evidence type="ECO:0000313" key="2">
    <source>
        <dbReference type="EMBL" id="CAD8061105.1"/>
    </source>
</evidence>
<accession>A0A8S1L4E6</accession>
<keyword evidence="1" id="KW-0812">Transmembrane</keyword>
<dbReference type="Proteomes" id="UP000688137">
    <property type="component" value="Unassembled WGS sequence"/>
</dbReference>
<sequence length="367" mass="44353">MFNFKPKYYNSQEQKKFEQLFEAYFDPVNQNKTSSYLSILKKNKQIRFFTRAFVFTFPIVFGLYLLPGNQFKIQIQIKKLVRKSIVEFYKFIYDYSDLTYKSTCSQQYILALNSQYMYFEEQEIKNEGLFENIIKQYIFILNDNEDQLEFVLLHLDELLLKVMERNRYHYFIENSTILIDLLDIIARKLPDLDDSQLTYKFQFEVQKLQSITTLLCALFQYSLKQNERIEIYQYSMGIFKKNCVMAKLLKQQFNLLLPIIYKDLACQEDQINLNTLKFLIEFQNSLKCSDLFDQLLKDQLFSNLINVLDRKSPQFKQEFCNFLGMMKENKEICYLMKETKIYEEEKLRLQNLKVNKELQMIIKQLIL</sequence>
<dbReference type="EMBL" id="CAJJDM010000030">
    <property type="protein sequence ID" value="CAD8061105.1"/>
    <property type="molecule type" value="Genomic_DNA"/>
</dbReference>
<name>A0A8S1L4E6_PARPR</name>
<evidence type="ECO:0000256" key="1">
    <source>
        <dbReference type="SAM" id="Phobius"/>
    </source>
</evidence>
<comment type="caution">
    <text evidence="2">The sequence shown here is derived from an EMBL/GenBank/DDBJ whole genome shotgun (WGS) entry which is preliminary data.</text>
</comment>
<evidence type="ECO:0000313" key="3">
    <source>
        <dbReference type="Proteomes" id="UP000688137"/>
    </source>
</evidence>
<keyword evidence="1" id="KW-1133">Transmembrane helix</keyword>